<protein>
    <submittedName>
        <fullName evidence="2">Uncharacterized protein</fullName>
    </submittedName>
</protein>
<evidence type="ECO:0000256" key="1">
    <source>
        <dbReference type="SAM" id="MobiDB-lite"/>
    </source>
</evidence>
<dbReference type="EMBL" id="CAMPGE010028509">
    <property type="protein sequence ID" value="CAI2386029.1"/>
    <property type="molecule type" value="Genomic_DNA"/>
</dbReference>
<feature type="compositionally biased region" description="Basic residues" evidence="1">
    <location>
        <begin position="1"/>
        <end position="24"/>
    </location>
</feature>
<proteinExistence type="predicted"/>
<feature type="region of interest" description="Disordered" evidence="1">
    <location>
        <begin position="1"/>
        <end position="33"/>
    </location>
</feature>
<dbReference type="Proteomes" id="UP001295684">
    <property type="component" value="Unassembled WGS sequence"/>
</dbReference>
<name>A0AAD2D9D3_EUPCR</name>
<keyword evidence="3" id="KW-1185">Reference proteome</keyword>
<evidence type="ECO:0000313" key="3">
    <source>
        <dbReference type="Proteomes" id="UP001295684"/>
    </source>
</evidence>
<accession>A0AAD2D9D3</accession>
<organism evidence="2 3">
    <name type="scientific">Euplotes crassus</name>
    <dbReference type="NCBI Taxonomy" id="5936"/>
    <lineage>
        <taxon>Eukaryota</taxon>
        <taxon>Sar</taxon>
        <taxon>Alveolata</taxon>
        <taxon>Ciliophora</taxon>
        <taxon>Intramacronucleata</taxon>
        <taxon>Spirotrichea</taxon>
        <taxon>Hypotrichia</taxon>
        <taxon>Euplotida</taxon>
        <taxon>Euplotidae</taxon>
        <taxon>Moneuplotes</taxon>
    </lineage>
</organism>
<feature type="region of interest" description="Disordered" evidence="1">
    <location>
        <begin position="493"/>
        <end position="536"/>
    </location>
</feature>
<reference evidence="2" key="1">
    <citation type="submission" date="2023-07" db="EMBL/GenBank/DDBJ databases">
        <authorList>
            <consortium name="AG Swart"/>
            <person name="Singh M."/>
            <person name="Singh A."/>
            <person name="Seah K."/>
            <person name="Emmerich C."/>
        </authorList>
    </citation>
    <scope>NUCLEOTIDE SEQUENCE</scope>
    <source>
        <strain evidence="2">DP1</strain>
    </source>
</reference>
<comment type="caution">
    <text evidence="2">The sequence shown here is derived from an EMBL/GenBank/DDBJ whole genome shotgun (WGS) entry which is preliminary data.</text>
</comment>
<gene>
    <name evidence="2" type="ORF">ECRASSUSDP1_LOCUS27628</name>
</gene>
<sequence length="551" mass="63100">MSSSSLKHRSKSPPKTKSPPKNKPKPTNSPRPLTTYVELKSKEFEFNSNRNCYLEEHHSTRPAAINKIIISTAKKDLGRNPPVKKAEMSTTKNISRSSINTINLQKGISGVTINPNKLKPGFSGRERSFQENFRRTTIKQSLQQRENPKSTVRYFGNKDYHYPQPKPAFHPSDQSNPTYKLLAQNKDLDIKRTQMESERGNKGGEGGTKSNLFMEILEGIYQDKQTNKLCNRRKLDLQPSILGEHSEINKKNRLNRKIMQVISTKTNRSLVCKKKQMSIKKLKKKSVPKINKSKENNIVNITFNNCRIKSAKEGFRHGNPKYKTSSNEQRLNTSLKLQRGSLESSNYSSKECIDHAITTFKSIYSTTQPNNQYATHESDLIKKFKNVHRYITPKTYSKLEEAFESKAGNFEPESLYAPIQQRSIDFEENIHKNHKRNSSRTIQMNKGNPRFKIDITLGNQKVLITTKGIRILTKNYKNRPYYRKISGKSLFPDPYAKTTSHKTSHSNQSNPAHSRKSSFFHMAGAPPKSQERATSLDQSGIFTANLLSRIF</sequence>
<evidence type="ECO:0000313" key="2">
    <source>
        <dbReference type="EMBL" id="CAI2386029.1"/>
    </source>
</evidence>
<dbReference type="AlphaFoldDB" id="A0AAD2D9D3"/>